<proteinExistence type="predicted"/>
<name>A0A7W7ZMD2_9BACT</name>
<evidence type="ECO:0000313" key="2">
    <source>
        <dbReference type="EMBL" id="MBB5062601.1"/>
    </source>
</evidence>
<organism evidence="2 3">
    <name type="scientific">Granulicella mallensis</name>
    <dbReference type="NCBI Taxonomy" id="940614"/>
    <lineage>
        <taxon>Bacteria</taxon>
        <taxon>Pseudomonadati</taxon>
        <taxon>Acidobacteriota</taxon>
        <taxon>Terriglobia</taxon>
        <taxon>Terriglobales</taxon>
        <taxon>Acidobacteriaceae</taxon>
        <taxon>Granulicella</taxon>
    </lineage>
</organism>
<dbReference type="RefSeq" id="WP_184253165.1">
    <property type="nucleotide sequence ID" value="NZ_JACHIO010000003.1"/>
</dbReference>
<dbReference type="NCBIfam" id="TIGR03435">
    <property type="entry name" value="Soli_TIGR03435"/>
    <property type="match status" value="1"/>
</dbReference>
<sequence>MLVVALIMTYTAHGQATFEVATVKLAAPLDMAKIAAAMQAGQAPKLGPHVEGGRAEYTYMALRELIALAYSLKPYQVNGPDWLTTTRFDINAKMPEGAPKDAAPAMLQTLLKERFKLTAHPSTEEQPVLALVVAKNGPKLKPATEAPTPIDENTPLKPGEIKMDSLDGPMRVKVNSDGSTTMNMGVKGIFIQKMDMQTKTLHIQSSAMTMAGFADMLTRVTQMGGSNSRQVVDMTSLKGYYEVNLDISLAEILAIAKASGIDLPARAGGQSSGASDPDGGQLVLESVQELGLRLEARKASVNRLVIDSIAKTPTEN</sequence>
<evidence type="ECO:0000256" key="1">
    <source>
        <dbReference type="SAM" id="MobiDB-lite"/>
    </source>
</evidence>
<gene>
    <name evidence="2" type="ORF">HDF15_000931</name>
</gene>
<dbReference type="InterPro" id="IPR017801">
    <property type="entry name" value="DUF3738"/>
</dbReference>
<dbReference type="Proteomes" id="UP000584867">
    <property type="component" value="Unassembled WGS sequence"/>
</dbReference>
<reference evidence="2 3" key="1">
    <citation type="submission" date="2020-08" db="EMBL/GenBank/DDBJ databases">
        <title>Genomic Encyclopedia of Type Strains, Phase IV (KMG-V): Genome sequencing to study the core and pangenomes of soil and plant-associated prokaryotes.</title>
        <authorList>
            <person name="Whitman W."/>
        </authorList>
    </citation>
    <scope>NUCLEOTIDE SEQUENCE [LARGE SCALE GENOMIC DNA]</scope>
    <source>
        <strain evidence="2 3">X5P3</strain>
    </source>
</reference>
<accession>A0A7W7ZMD2</accession>
<dbReference type="Pfam" id="PF12543">
    <property type="entry name" value="DUF3738"/>
    <property type="match status" value="1"/>
</dbReference>
<dbReference type="EMBL" id="JACHIO010000003">
    <property type="protein sequence ID" value="MBB5062601.1"/>
    <property type="molecule type" value="Genomic_DNA"/>
</dbReference>
<protein>
    <submittedName>
        <fullName evidence="2">Uncharacterized protein (TIGR03435 family)</fullName>
    </submittedName>
</protein>
<feature type="region of interest" description="Disordered" evidence="1">
    <location>
        <begin position="140"/>
        <end position="163"/>
    </location>
</feature>
<comment type="caution">
    <text evidence="2">The sequence shown here is derived from an EMBL/GenBank/DDBJ whole genome shotgun (WGS) entry which is preliminary data.</text>
</comment>
<dbReference type="AlphaFoldDB" id="A0A7W7ZMD2"/>
<evidence type="ECO:0000313" key="3">
    <source>
        <dbReference type="Proteomes" id="UP000584867"/>
    </source>
</evidence>